<gene>
    <name evidence="2" type="ORF">HYPSUDRAFT_792279</name>
</gene>
<feature type="region of interest" description="Disordered" evidence="1">
    <location>
        <begin position="52"/>
        <end position="71"/>
    </location>
</feature>
<feature type="non-terminal residue" evidence="2">
    <location>
        <position position="1"/>
    </location>
</feature>
<reference evidence="3" key="1">
    <citation type="submission" date="2014-04" db="EMBL/GenBank/DDBJ databases">
        <title>Evolutionary Origins and Diversification of the Mycorrhizal Mutualists.</title>
        <authorList>
            <consortium name="DOE Joint Genome Institute"/>
            <consortium name="Mycorrhizal Genomics Consortium"/>
            <person name="Kohler A."/>
            <person name="Kuo A."/>
            <person name="Nagy L.G."/>
            <person name="Floudas D."/>
            <person name="Copeland A."/>
            <person name="Barry K.W."/>
            <person name="Cichocki N."/>
            <person name="Veneault-Fourrey C."/>
            <person name="LaButti K."/>
            <person name="Lindquist E.A."/>
            <person name="Lipzen A."/>
            <person name="Lundell T."/>
            <person name="Morin E."/>
            <person name="Murat C."/>
            <person name="Riley R."/>
            <person name="Ohm R."/>
            <person name="Sun H."/>
            <person name="Tunlid A."/>
            <person name="Henrissat B."/>
            <person name="Grigoriev I.V."/>
            <person name="Hibbett D.S."/>
            <person name="Martin F."/>
        </authorList>
    </citation>
    <scope>NUCLEOTIDE SEQUENCE [LARGE SCALE GENOMIC DNA]</scope>
    <source>
        <strain evidence="3">FD-334 SS-4</strain>
    </source>
</reference>
<evidence type="ECO:0000313" key="2">
    <source>
        <dbReference type="EMBL" id="KJA27992.1"/>
    </source>
</evidence>
<sequence length="106" mass="11638">VPFSTAQISHGDSGKPPPYHNPAHAPSSPPGQSRIRRGLPRLAIVPIHGHDRQMLDARRSTGPARRGRRGRCPCGQCRCVQTWLTSTLPYPRQSIREDVGERAGLS</sequence>
<organism evidence="2 3">
    <name type="scientific">Hypholoma sublateritium (strain FD-334 SS-4)</name>
    <dbReference type="NCBI Taxonomy" id="945553"/>
    <lineage>
        <taxon>Eukaryota</taxon>
        <taxon>Fungi</taxon>
        <taxon>Dikarya</taxon>
        <taxon>Basidiomycota</taxon>
        <taxon>Agaricomycotina</taxon>
        <taxon>Agaricomycetes</taxon>
        <taxon>Agaricomycetidae</taxon>
        <taxon>Agaricales</taxon>
        <taxon>Agaricineae</taxon>
        <taxon>Strophariaceae</taxon>
        <taxon>Hypholoma</taxon>
    </lineage>
</organism>
<evidence type="ECO:0000313" key="3">
    <source>
        <dbReference type="Proteomes" id="UP000054270"/>
    </source>
</evidence>
<dbReference type="AlphaFoldDB" id="A0A0D2LJU9"/>
<evidence type="ECO:0000256" key="1">
    <source>
        <dbReference type="SAM" id="MobiDB-lite"/>
    </source>
</evidence>
<accession>A0A0D2LJU9</accession>
<keyword evidence="3" id="KW-1185">Reference proteome</keyword>
<feature type="compositionally biased region" description="Polar residues" evidence="1">
    <location>
        <begin position="1"/>
        <end position="10"/>
    </location>
</feature>
<protein>
    <submittedName>
        <fullName evidence="2">Uncharacterized protein</fullName>
    </submittedName>
</protein>
<proteinExistence type="predicted"/>
<dbReference type="Proteomes" id="UP000054270">
    <property type="component" value="Unassembled WGS sequence"/>
</dbReference>
<name>A0A0D2LJU9_HYPSF</name>
<feature type="region of interest" description="Disordered" evidence="1">
    <location>
        <begin position="1"/>
        <end position="38"/>
    </location>
</feature>
<dbReference type="EMBL" id="KN817522">
    <property type="protein sequence ID" value="KJA27992.1"/>
    <property type="molecule type" value="Genomic_DNA"/>
</dbReference>